<dbReference type="EMBL" id="UINC01057466">
    <property type="protein sequence ID" value="SVB78645.1"/>
    <property type="molecule type" value="Genomic_DNA"/>
</dbReference>
<gene>
    <name evidence="1" type="ORF">METZ01_LOCUS231499</name>
</gene>
<sequence>MLDYPDKLSRFLKTQLPKNHHDFIPIVLELAAKKSIQLLPHYLADYLIKKIHNQEVINQKSVVHVMFSICFPNVHQRLYIENLFKLIEIIPEVRCKWHPKENIKDMDLRYIEGDIPTFQVQCPQDPTKRTTIYSYSWKTYETLFYKKNPQCKDNNCGGLTHGWFDYDEESKKNKTICKSTCNLHGRDAFKKIKEEEIKKFKSKDSDYSDVPF</sequence>
<dbReference type="AlphaFoldDB" id="A0A382GUW5"/>
<organism evidence="1">
    <name type="scientific">marine metagenome</name>
    <dbReference type="NCBI Taxonomy" id="408172"/>
    <lineage>
        <taxon>unclassified sequences</taxon>
        <taxon>metagenomes</taxon>
        <taxon>ecological metagenomes</taxon>
    </lineage>
</organism>
<evidence type="ECO:0000313" key="1">
    <source>
        <dbReference type="EMBL" id="SVB78645.1"/>
    </source>
</evidence>
<name>A0A382GUW5_9ZZZZ</name>
<reference evidence="1" key="1">
    <citation type="submission" date="2018-05" db="EMBL/GenBank/DDBJ databases">
        <authorList>
            <person name="Lanie J.A."/>
            <person name="Ng W.-L."/>
            <person name="Kazmierczak K.M."/>
            <person name="Andrzejewski T.M."/>
            <person name="Davidsen T.M."/>
            <person name="Wayne K.J."/>
            <person name="Tettelin H."/>
            <person name="Glass J.I."/>
            <person name="Rusch D."/>
            <person name="Podicherti R."/>
            <person name="Tsui H.-C.T."/>
            <person name="Winkler M.E."/>
        </authorList>
    </citation>
    <scope>NUCLEOTIDE SEQUENCE</scope>
</reference>
<proteinExistence type="predicted"/>
<protein>
    <submittedName>
        <fullName evidence="1">Uncharacterized protein</fullName>
    </submittedName>
</protein>
<accession>A0A382GUW5</accession>